<dbReference type="GO" id="GO:0046685">
    <property type="term" value="P:response to arsenic-containing substance"/>
    <property type="evidence" value="ECO:0007669"/>
    <property type="project" value="InterPro"/>
</dbReference>
<organism evidence="1 2">
    <name type="scientific">Oceanirhabdus seepicola</name>
    <dbReference type="NCBI Taxonomy" id="2828781"/>
    <lineage>
        <taxon>Bacteria</taxon>
        <taxon>Bacillati</taxon>
        <taxon>Bacillota</taxon>
        <taxon>Clostridia</taxon>
        <taxon>Eubacteriales</taxon>
        <taxon>Clostridiaceae</taxon>
        <taxon>Oceanirhabdus</taxon>
    </lineage>
</organism>
<dbReference type="Proteomes" id="UP001056429">
    <property type="component" value="Unassembled WGS sequence"/>
</dbReference>
<dbReference type="RefSeq" id="WP_250858339.1">
    <property type="nucleotide sequence ID" value="NZ_JAGSOJ010000001.1"/>
</dbReference>
<evidence type="ECO:0000313" key="2">
    <source>
        <dbReference type="Proteomes" id="UP001056429"/>
    </source>
</evidence>
<dbReference type="AlphaFoldDB" id="A0A9J6P0E0"/>
<dbReference type="EMBL" id="JAGSOJ010000001">
    <property type="protein sequence ID" value="MCM1989341.1"/>
    <property type="molecule type" value="Genomic_DNA"/>
</dbReference>
<keyword evidence="2" id="KW-1185">Reference proteome</keyword>
<sequence>MKIEFFEPPMCCSTGVCGPTVDLTLVALMDDIKKLKVKYDGLEIERYMISQQPLKFKENEAVYKLVKEQGKDVLPIVTFNGKVIKTNGYPTFDEMEKCIGDE</sequence>
<evidence type="ECO:0000313" key="1">
    <source>
        <dbReference type="EMBL" id="MCM1989341.1"/>
    </source>
</evidence>
<dbReference type="Pfam" id="PF06953">
    <property type="entry name" value="ArsD"/>
    <property type="match status" value="1"/>
</dbReference>
<dbReference type="Gene3D" id="3.40.30.10">
    <property type="entry name" value="Glutaredoxin"/>
    <property type="match status" value="1"/>
</dbReference>
<name>A0A9J6P0E0_9CLOT</name>
<dbReference type="NCBIfam" id="NF033727">
    <property type="entry name" value="chaperon_ArsD"/>
    <property type="match status" value="1"/>
</dbReference>
<reference evidence="1" key="1">
    <citation type="journal article" date="2021" name="mSystems">
        <title>Bacteria and Archaea Synergistically Convert Glycine Betaine to Biogenic Methane in the Formosa Cold Seep of the South China Sea.</title>
        <authorList>
            <person name="Li L."/>
            <person name="Zhang W."/>
            <person name="Zhang S."/>
            <person name="Song L."/>
            <person name="Sun Q."/>
            <person name="Zhang H."/>
            <person name="Xiang H."/>
            <person name="Dong X."/>
        </authorList>
    </citation>
    <scope>NUCLEOTIDE SEQUENCE</scope>
    <source>
        <strain evidence="1">ZWT</strain>
    </source>
</reference>
<comment type="caution">
    <text evidence="1">The sequence shown here is derived from an EMBL/GenBank/DDBJ whole genome shotgun (WGS) entry which is preliminary data.</text>
</comment>
<dbReference type="InterPro" id="IPR010712">
    <property type="entry name" value="Arsenical-R_ArsD"/>
</dbReference>
<proteinExistence type="predicted"/>
<gene>
    <name evidence="1" type="primary">arsD</name>
    <name evidence="1" type="ORF">KDK92_06285</name>
</gene>
<reference evidence="1" key="2">
    <citation type="submission" date="2021-04" db="EMBL/GenBank/DDBJ databases">
        <authorList>
            <person name="Dong X."/>
        </authorList>
    </citation>
    <scope>NUCLEOTIDE SEQUENCE</scope>
    <source>
        <strain evidence="1">ZWT</strain>
    </source>
</reference>
<dbReference type="GO" id="GO:0045892">
    <property type="term" value="P:negative regulation of DNA-templated transcription"/>
    <property type="evidence" value="ECO:0007669"/>
    <property type="project" value="InterPro"/>
</dbReference>
<accession>A0A9J6P0E0</accession>
<dbReference type="GO" id="GO:0003677">
    <property type="term" value="F:DNA binding"/>
    <property type="evidence" value="ECO:0007669"/>
    <property type="project" value="InterPro"/>
</dbReference>
<protein>
    <submittedName>
        <fullName evidence="1">Arsenite efflux transporter metallochaperone ArsD</fullName>
    </submittedName>
</protein>